<feature type="transmembrane region" description="Helical" evidence="10">
    <location>
        <begin position="170"/>
        <end position="192"/>
    </location>
</feature>
<dbReference type="InterPro" id="IPR018108">
    <property type="entry name" value="MCP_transmembrane"/>
</dbReference>
<evidence type="ECO:0000256" key="4">
    <source>
        <dbReference type="ARBA" id="ARBA00022692"/>
    </source>
</evidence>
<evidence type="ECO:0000256" key="10">
    <source>
        <dbReference type="SAM" id="Phobius"/>
    </source>
</evidence>
<dbReference type="PROSITE" id="PS50920">
    <property type="entry name" value="SOLCAR"/>
    <property type="match status" value="1"/>
</dbReference>
<feature type="transmembrane region" description="Helical" evidence="10">
    <location>
        <begin position="6"/>
        <end position="29"/>
    </location>
</feature>
<name>A0ABY7FJ57_MYAAR</name>
<evidence type="ECO:0000256" key="2">
    <source>
        <dbReference type="ARBA" id="ARBA00006375"/>
    </source>
</evidence>
<evidence type="ECO:0000256" key="3">
    <source>
        <dbReference type="ARBA" id="ARBA00022448"/>
    </source>
</evidence>
<evidence type="ECO:0000256" key="6">
    <source>
        <dbReference type="ARBA" id="ARBA00022989"/>
    </source>
</evidence>
<comment type="similarity">
    <text evidence="2 9">Belongs to the mitochondrial carrier (TC 2.A.29) family.</text>
</comment>
<keyword evidence="4 8" id="KW-0812">Transmembrane</keyword>
<evidence type="ECO:0000256" key="7">
    <source>
        <dbReference type="ARBA" id="ARBA00023136"/>
    </source>
</evidence>
<dbReference type="InterPro" id="IPR023395">
    <property type="entry name" value="MCP_dom_sf"/>
</dbReference>
<comment type="subcellular location">
    <subcellularLocation>
        <location evidence="1">Membrane</location>
        <topology evidence="1">Multi-pass membrane protein</topology>
    </subcellularLocation>
</comment>
<keyword evidence="5" id="KW-0677">Repeat</keyword>
<proteinExistence type="inferred from homology"/>
<accession>A0ABY7FJ57</accession>
<feature type="repeat" description="Solcar" evidence="8">
    <location>
        <begin position="6"/>
        <end position="79"/>
    </location>
</feature>
<evidence type="ECO:0000313" key="11">
    <source>
        <dbReference type="EMBL" id="WAR22225.1"/>
    </source>
</evidence>
<organism evidence="11 12">
    <name type="scientific">Mya arenaria</name>
    <name type="common">Soft-shell clam</name>
    <dbReference type="NCBI Taxonomy" id="6604"/>
    <lineage>
        <taxon>Eukaryota</taxon>
        <taxon>Metazoa</taxon>
        <taxon>Spiralia</taxon>
        <taxon>Lophotrochozoa</taxon>
        <taxon>Mollusca</taxon>
        <taxon>Bivalvia</taxon>
        <taxon>Autobranchia</taxon>
        <taxon>Heteroconchia</taxon>
        <taxon>Euheterodonta</taxon>
        <taxon>Imparidentia</taxon>
        <taxon>Neoheterodontei</taxon>
        <taxon>Myida</taxon>
        <taxon>Myoidea</taxon>
        <taxon>Myidae</taxon>
        <taxon>Mya</taxon>
    </lineage>
</organism>
<dbReference type="EMBL" id="CP111023">
    <property type="protein sequence ID" value="WAR22225.1"/>
    <property type="molecule type" value="Genomic_DNA"/>
</dbReference>
<keyword evidence="6 10" id="KW-1133">Transmembrane helix</keyword>
<keyword evidence="7 8" id="KW-0472">Membrane</keyword>
<dbReference type="Gene3D" id="1.50.40.10">
    <property type="entry name" value="Mitochondrial carrier domain"/>
    <property type="match status" value="1"/>
</dbReference>
<evidence type="ECO:0000313" key="12">
    <source>
        <dbReference type="Proteomes" id="UP001164746"/>
    </source>
</evidence>
<evidence type="ECO:0000256" key="1">
    <source>
        <dbReference type="ARBA" id="ARBA00004141"/>
    </source>
</evidence>
<keyword evidence="3 9" id="KW-0813">Transport</keyword>
<dbReference type="SUPFAM" id="SSF103506">
    <property type="entry name" value="Mitochondrial carrier"/>
    <property type="match status" value="1"/>
</dbReference>
<evidence type="ECO:0000256" key="8">
    <source>
        <dbReference type="PROSITE-ProRule" id="PRU00282"/>
    </source>
</evidence>
<dbReference type="Pfam" id="PF00153">
    <property type="entry name" value="Mito_carr"/>
    <property type="match status" value="3"/>
</dbReference>
<sequence length="211" mass="22624">MTHESGYFVSALLAGGAAGTSVDLALFPLDTVKTRLQSAKGFWKAGGFSGIYSGVGAVALGSAPIAALFFVTYEGVKYLAKPRVSPQWEPVVHMIAASAGEVGACLLRVPVEVVKQRAQANRQSSSLNEFKHTLKTEGILEHCDQGNTLLLHSVSTLGGIKGMVVKISRLYSGLLPRMLWISIGGAIFLGVFDKARKTVYTLYNKYDEKIS</sequence>
<feature type="transmembrane region" description="Helical" evidence="10">
    <location>
        <begin position="50"/>
        <end position="71"/>
    </location>
</feature>
<protein>
    <submittedName>
        <fullName evidence="11">SAMC-like protein</fullName>
    </submittedName>
</protein>
<dbReference type="PANTHER" id="PTHR45667">
    <property type="entry name" value="S-ADENOSYLMETHIONINE MITOCHONDRIAL CARRIER PROTEIN"/>
    <property type="match status" value="1"/>
</dbReference>
<evidence type="ECO:0000256" key="9">
    <source>
        <dbReference type="RuleBase" id="RU000488"/>
    </source>
</evidence>
<dbReference type="Proteomes" id="UP001164746">
    <property type="component" value="Chromosome 12"/>
</dbReference>
<keyword evidence="12" id="KW-1185">Reference proteome</keyword>
<gene>
    <name evidence="11" type="ORF">MAR_016199</name>
</gene>
<reference evidence="11" key="1">
    <citation type="submission" date="2022-11" db="EMBL/GenBank/DDBJ databases">
        <title>Centuries of genome instability and evolution in soft-shell clam transmissible cancer (bioRxiv).</title>
        <authorList>
            <person name="Hart S.F.M."/>
            <person name="Yonemitsu M.A."/>
            <person name="Giersch R.M."/>
            <person name="Beal B.F."/>
            <person name="Arriagada G."/>
            <person name="Davis B.W."/>
            <person name="Ostrander E.A."/>
            <person name="Goff S.P."/>
            <person name="Metzger M.J."/>
        </authorList>
    </citation>
    <scope>NUCLEOTIDE SEQUENCE</scope>
    <source>
        <strain evidence="11">MELC-2E11</strain>
        <tissue evidence="11">Siphon/mantle</tissue>
    </source>
</reference>
<evidence type="ECO:0000256" key="5">
    <source>
        <dbReference type="ARBA" id="ARBA00022737"/>
    </source>
</evidence>